<organism evidence="2">
    <name type="scientific">marine sediment metagenome</name>
    <dbReference type="NCBI Taxonomy" id="412755"/>
    <lineage>
        <taxon>unclassified sequences</taxon>
        <taxon>metagenomes</taxon>
        <taxon>ecological metagenomes</taxon>
    </lineage>
</organism>
<feature type="coiled-coil region" evidence="1">
    <location>
        <begin position="7"/>
        <end position="34"/>
    </location>
</feature>
<protein>
    <submittedName>
        <fullName evidence="2">Uncharacterized protein</fullName>
    </submittedName>
</protein>
<name>A0A0F9W634_9ZZZZ</name>
<dbReference type="AlphaFoldDB" id="A0A0F9W634"/>
<reference evidence="2" key="1">
    <citation type="journal article" date="2015" name="Nature">
        <title>Complex archaea that bridge the gap between prokaryotes and eukaryotes.</title>
        <authorList>
            <person name="Spang A."/>
            <person name="Saw J.H."/>
            <person name="Jorgensen S.L."/>
            <person name="Zaremba-Niedzwiedzka K."/>
            <person name="Martijn J."/>
            <person name="Lind A.E."/>
            <person name="van Eijk R."/>
            <person name="Schleper C."/>
            <person name="Guy L."/>
            <person name="Ettema T.J."/>
        </authorList>
    </citation>
    <scope>NUCLEOTIDE SEQUENCE</scope>
</reference>
<evidence type="ECO:0000256" key="1">
    <source>
        <dbReference type="SAM" id="Coils"/>
    </source>
</evidence>
<sequence length="71" mass="8603">MGDHLPYDELFRMRLDLMRERNQLQARIKELEEVYFGQIRVIARSRITYKKKVERMVRLAEHALNPTDKEG</sequence>
<evidence type="ECO:0000313" key="2">
    <source>
        <dbReference type="EMBL" id="KKN73488.1"/>
    </source>
</evidence>
<keyword evidence="1" id="KW-0175">Coiled coil</keyword>
<proteinExistence type="predicted"/>
<accession>A0A0F9W634</accession>
<gene>
    <name evidence="2" type="ORF">LCGC14_0400630</name>
</gene>
<comment type="caution">
    <text evidence="2">The sequence shown here is derived from an EMBL/GenBank/DDBJ whole genome shotgun (WGS) entry which is preliminary data.</text>
</comment>
<dbReference type="EMBL" id="LAZR01000343">
    <property type="protein sequence ID" value="KKN73488.1"/>
    <property type="molecule type" value="Genomic_DNA"/>
</dbReference>